<keyword evidence="2" id="KW-0255">Endonuclease</keyword>
<evidence type="ECO:0000256" key="3">
    <source>
        <dbReference type="SAM" id="MobiDB-lite"/>
    </source>
</evidence>
<dbReference type="SUPFAM" id="SSF52980">
    <property type="entry name" value="Restriction endonuclease-like"/>
    <property type="match status" value="1"/>
</dbReference>
<feature type="compositionally biased region" description="Basic and acidic residues" evidence="3">
    <location>
        <begin position="1663"/>
        <end position="1683"/>
    </location>
</feature>
<evidence type="ECO:0000313" key="6">
    <source>
        <dbReference type="Proteomes" id="UP000005408"/>
    </source>
</evidence>
<dbReference type="EC" id="3.1.22.-" evidence="2"/>
<comment type="subcellular location">
    <subcellularLocation>
        <location evidence="2">Nucleus</location>
    </subcellularLocation>
</comment>
<dbReference type="InterPro" id="IPR033309">
    <property type="entry name" value="Mus81"/>
</dbReference>
<sequence>MNRRKRSVTIYVRNKQRYNPASKLYNFINVRIENFAGTKIGDIKEEARRQSGNNAKIDDLYLNNERLADDRSVAHYNLEDGTILETTSNPFWAVCLFIKHCEAEEEKRKNPDNPDIQNWTNKSLARKRTLLSVLFNSKNEFKSQPPHFPTLDDFVAYINNLKKKGAAMNPYYTQRHLGEMFTDYQELDVGRSSDPLGAFINRYAVKLGFRNLDDNDNEEDQPREIGRKRKGKSVDRAEDRAKQTRNTGVANRGKVTCDDCESTLAELYCGDCQNAQGGQGLNLCMPCSQLIHAGAARRRHNVQDVTSAPKVSKPYVPHAFKAPFSILLGLYSGLAERRPVLSMTEDQIKLRAQPLTDTDLQDKQTGQYCGGFDCMEKILMAKGLVQREDSRNPTYALTEQGEELAGQLYEFQQSVQRFLKLNNVPHIPQSINTVCGTRKVCLIIDEQERDKDRFHQIATERGVDVQFRQLGAGDYLWILTPPMASPTLRYTQQQPTQEKVLPFLVERKSWEDFKDSVRTKRFQKQVNHMLHSGIDQCFYLMEGSINSGRYKPSAEQQKNLKDLLEKIFLDNGFYVNYTASWYKSAIWLLWATALASEAQREGQLSGQGMTYAEFMKRTSGQSRCPTLTRTDFRQTDWKTWEAEQFIDGIFRDSINEISLIDSFKKDLGAAERYVLNIHDLEAYNKGRQTMLNRCINEACGNPNRISGIVNATLNAQLHNMLHYDVMSWWQLKIQFMLGVYIVRTEKAEDRQRIQGEVDWRSGGQAENRRRQGQDLPNPRTRGLENIEKTKGYILGGAPEHTTRNPSTSEPGSDPVKSDLVFAPDSQTENFMIQQALALSSREVAEQENRALLSPEKSPPTTPQSTSSRSPPSGSKRGVRGRHMSGKKSSTATKSKEEEELELAIKLSLEDPSKSKEPEDVPVFNREADNSVDVSASDSVGTENTLIPLEPNLNMDSQEEFQYVLELSKKTATVKEDNPNKNTDCDHFKQLKMKKPPLSSLDKVASEIPKSKDRETNVNISESKQNLGNSDDEDLKRALELSLQEDQHLIKRKSSAEQSNESVNNPSIKKSLRSPVSRDIDESDKELELALQLSLQPNDNSAIPREKVVGVPTRAEDVIEIKDSQDLLDDHLESKRSTNEINLQKDGKNLGNKPPDCIVLNDSQEEDMGQAVIQSNPGKMKETEFETADCLVPDSQSEVNVVQNAGIKDGACLVVPETVIEADIVSTSLQSYDSTLEPEPFQISPVNRNDKVSVAKTSINTETVESVNVGNEDSDIIPPSPTSSQKSASKTPKLTQSFLKKKSFKDDIIIKDQLNKENTNLGPYSNACSDDYEDEYCDNLVLPPLSPSSPGTDLSDKTPSVSTKSTTLFSSQPREDLVYKPVKIKQEKIDSSITNEEIVMDSQTLEDSQEELPQYSWMQNSPLKTDQITVKVMTPSKMGDNSTSNIVKGISLSQGSTSSININIKIEHIDKTSESSAGIHKKKLIDDEEYARRLQRELDEEYELSKNSALSKIETRSIKQEVVSPKKPLETTCEYTEKFDDLDAVIAQSLHEEINSPGPKGNKHLLLHDEEIAKQLNKELNNPSSSGKLTAIWNPKGLGDEVCVEDFVEENREERSRQIQMDEDLARKLLESEDNYTSKGIKVSSATKRKGLLINDSPPSAKNPRHESWRKDLFKEDKLSREKSSSQLQQIRREQSEKFLRDKCGTSLKSNTSAFGRSPQMSEVKTESNEDGNRKFWAPSSSNSSPWPSKSSTAGSSSSQYPSSSHYPSTSQYPSSSSVDQVEDEKPVMGTQSEALSKSKCGNCGEIGHTRKWVKCPRYYSHEECLRRQEQQTKAREKVEAREREQTQAREDLEQHHRALKDIATQIEQEQKGLERTIKRLDKKKKQRENKRQ</sequence>
<feature type="region of interest" description="Disordered" evidence="3">
    <location>
        <begin position="971"/>
        <end position="1032"/>
    </location>
</feature>
<feature type="compositionally biased region" description="Low complexity" evidence="3">
    <location>
        <begin position="1738"/>
        <end position="1777"/>
    </location>
</feature>
<feature type="region of interest" description="Disordered" evidence="3">
    <location>
        <begin position="1870"/>
        <end position="1892"/>
    </location>
</feature>
<dbReference type="GO" id="GO:0003677">
    <property type="term" value="F:DNA binding"/>
    <property type="evidence" value="ECO:0007669"/>
    <property type="project" value="UniProtKB-UniRule"/>
</dbReference>
<feature type="region of interest" description="Disordered" evidence="3">
    <location>
        <begin position="752"/>
        <end position="820"/>
    </location>
</feature>
<comment type="function">
    <text evidence="2">Interacts with EME1 to form a DNA structure-specific endonuclease with substrate preference for branched DNA structures with a 5'-end at the branch nick. Typical substrates include 3'-flap structures, D-loops, replication forks and nicked Holliday junctions. May be required in mitosis for the processing of stalled or collapsed replication fork intermediates. May be required in meiosis for the repair of meiosis-specific double strand breaks subsequent to single-end invasion (SEI).</text>
</comment>
<proteinExistence type="inferred from homology"/>
<dbReference type="PROSITE" id="PS50330">
    <property type="entry name" value="UIM"/>
    <property type="match status" value="2"/>
</dbReference>
<dbReference type="Proteomes" id="UP000005408">
    <property type="component" value="Unassembled WGS sequence"/>
</dbReference>
<keyword evidence="1 2" id="KW-0378">Hydrolase</keyword>
<dbReference type="InterPro" id="IPR036388">
    <property type="entry name" value="WH-like_DNA-bd_sf"/>
</dbReference>
<feature type="compositionally biased region" description="Basic and acidic residues" evidence="3">
    <location>
        <begin position="1870"/>
        <end position="1879"/>
    </location>
</feature>
<organism evidence="5 6">
    <name type="scientific">Magallana gigas</name>
    <name type="common">Pacific oyster</name>
    <name type="synonym">Crassostrea gigas</name>
    <dbReference type="NCBI Taxonomy" id="29159"/>
    <lineage>
        <taxon>Eukaryota</taxon>
        <taxon>Metazoa</taxon>
        <taxon>Spiralia</taxon>
        <taxon>Lophotrochozoa</taxon>
        <taxon>Mollusca</taxon>
        <taxon>Bivalvia</taxon>
        <taxon>Autobranchia</taxon>
        <taxon>Pteriomorphia</taxon>
        <taxon>Ostreida</taxon>
        <taxon>Ostreoidea</taxon>
        <taxon>Ostreidae</taxon>
        <taxon>Magallana</taxon>
    </lineage>
</organism>
<evidence type="ECO:0000313" key="5">
    <source>
        <dbReference type="EnsemblMetazoa" id="G22525.5:cds"/>
    </source>
</evidence>
<dbReference type="CDD" id="cd20074">
    <property type="entry name" value="XPF_nuclease_Mus81"/>
    <property type="match status" value="1"/>
</dbReference>
<dbReference type="Gene3D" id="3.40.50.10130">
    <property type="match status" value="1"/>
</dbReference>
<feature type="region of interest" description="Disordered" evidence="3">
    <location>
        <begin position="1048"/>
        <end position="1079"/>
    </location>
</feature>
<feature type="domain" description="ERCC4" evidence="4">
    <location>
        <begin position="441"/>
        <end position="545"/>
    </location>
</feature>
<feature type="compositionally biased region" description="Polar residues" evidence="3">
    <location>
        <begin position="1284"/>
        <end position="1293"/>
    </location>
</feature>
<keyword evidence="2" id="KW-0540">Nuclease</keyword>
<dbReference type="InterPro" id="IPR047417">
    <property type="entry name" value="WHD_MUS81"/>
</dbReference>
<comment type="similarity">
    <text evidence="2">Belongs to the XPF family.</text>
</comment>
<feature type="compositionally biased region" description="Low complexity" evidence="3">
    <location>
        <begin position="930"/>
        <end position="939"/>
    </location>
</feature>
<keyword evidence="2" id="KW-0539">Nucleus</keyword>
<evidence type="ECO:0000259" key="4">
    <source>
        <dbReference type="SMART" id="SM00891"/>
    </source>
</evidence>
<dbReference type="PANTHER" id="PTHR13451">
    <property type="entry name" value="CLASS II CROSSOVER JUNCTION ENDONUCLEASE MUS81"/>
    <property type="match status" value="1"/>
</dbReference>
<dbReference type="InterPro" id="IPR047416">
    <property type="entry name" value="XPF_nuclease_Mus81"/>
</dbReference>
<protein>
    <recommendedName>
        <fullName evidence="2">Crossover junction endonuclease MUS81</fullName>
        <ecNumber evidence="2">3.1.22.-</ecNumber>
    </recommendedName>
</protein>
<reference evidence="5" key="1">
    <citation type="submission" date="2022-08" db="UniProtKB">
        <authorList>
            <consortium name="EnsemblMetazoa"/>
        </authorList>
    </citation>
    <scope>IDENTIFICATION</scope>
    <source>
        <strain evidence="5">05x7-T-G4-1.051#20</strain>
    </source>
</reference>
<dbReference type="GO" id="GO:0048257">
    <property type="term" value="F:3'-flap endonuclease activity"/>
    <property type="evidence" value="ECO:0007669"/>
    <property type="project" value="TreeGrafter"/>
</dbReference>
<feature type="compositionally biased region" description="Polar residues" evidence="3">
    <location>
        <begin position="1055"/>
        <end position="1067"/>
    </location>
</feature>
<dbReference type="GO" id="GO:0000727">
    <property type="term" value="P:double-strand break repair via break-induced replication"/>
    <property type="evidence" value="ECO:0007669"/>
    <property type="project" value="UniProtKB-UniRule"/>
</dbReference>
<dbReference type="GO" id="GO:0031573">
    <property type="term" value="P:mitotic intra-S DNA damage checkpoint signaling"/>
    <property type="evidence" value="ECO:0007669"/>
    <property type="project" value="TreeGrafter"/>
</dbReference>
<keyword evidence="6" id="KW-1185">Reference proteome</keyword>
<keyword evidence="2" id="KW-0479">Metal-binding</keyword>
<feature type="compositionally biased region" description="Basic and acidic residues" evidence="3">
    <location>
        <begin position="781"/>
        <end position="790"/>
    </location>
</feature>
<dbReference type="GO" id="GO:0006308">
    <property type="term" value="P:DNA catabolic process"/>
    <property type="evidence" value="ECO:0007669"/>
    <property type="project" value="UniProtKB-UniRule"/>
</dbReference>
<feature type="compositionally biased region" description="Polar residues" evidence="3">
    <location>
        <begin position="1706"/>
        <end position="1722"/>
    </location>
</feature>
<dbReference type="CDD" id="cd21036">
    <property type="entry name" value="WH_MUS81"/>
    <property type="match status" value="1"/>
</dbReference>
<feature type="compositionally biased region" description="Basic residues" evidence="3">
    <location>
        <begin position="1880"/>
        <end position="1892"/>
    </location>
</feature>
<feature type="compositionally biased region" description="Polar residues" evidence="3">
    <location>
        <begin position="1356"/>
        <end position="1368"/>
    </location>
</feature>
<comment type="cofactor">
    <cofactor evidence="2">
        <name>Mg(2+)</name>
        <dbReference type="ChEBI" id="CHEBI:18420"/>
    </cofactor>
</comment>
<evidence type="ECO:0000256" key="1">
    <source>
        <dbReference type="ARBA" id="ARBA00022801"/>
    </source>
</evidence>
<dbReference type="Gene3D" id="1.10.10.10">
    <property type="entry name" value="Winged helix-like DNA-binding domain superfamily/Winged helix DNA-binding domain"/>
    <property type="match status" value="1"/>
</dbReference>
<feature type="compositionally biased region" description="Basic and acidic residues" evidence="3">
    <location>
        <begin position="971"/>
        <end position="988"/>
    </location>
</feature>
<evidence type="ECO:0000256" key="2">
    <source>
        <dbReference type="RuleBase" id="RU369042"/>
    </source>
</evidence>
<dbReference type="Pfam" id="PF02732">
    <property type="entry name" value="ERCC4"/>
    <property type="match status" value="1"/>
</dbReference>
<comment type="subunit">
    <text evidence="2">Interacts with EME1.</text>
</comment>
<feature type="region of interest" description="Disordered" evidence="3">
    <location>
        <begin position="841"/>
        <end position="952"/>
    </location>
</feature>
<dbReference type="SMART" id="SM00891">
    <property type="entry name" value="ERCC4"/>
    <property type="match status" value="1"/>
</dbReference>
<feature type="compositionally biased region" description="Polar residues" evidence="3">
    <location>
        <begin position="1016"/>
        <end position="1028"/>
    </location>
</feature>
<dbReference type="GO" id="GO:0000712">
    <property type="term" value="P:resolution of meiotic recombination intermediates"/>
    <property type="evidence" value="ECO:0007669"/>
    <property type="project" value="TreeGrafter"/>
</dbReference>
<feature type="region of interest" description="Disordered" evidence="3">
    <location>
        <begin position="1268"/>
        <end position="1293"/>
    </location>
</feature>
<dbReference type="GO" id="GO:0046872">
    <property type="term" value="F:metal ion binding"/>
    <property type="evidence" value="ECO:0007669"/>
    <property type="project" value="UniProtKB-UniRule"/>
</dbReference>
<feature type="region of interest" description="Disordered" evidence="3">
    <location>
        <begin position="1343"/>
        <end position="1368"/>
    </location>
</feature>
<dbReference type="GO" id="GO:0008821">
    <property type="term" value="F:crossover junction DNA endonuclease activity"/>
    <property type="evidence" value="ECO:0007669"/>
    <property type="project" value="UniProtKB-UniRule"/>
</dbReference>
<feature type="compositionally biased region" description="Basic and acidic residues" evidence="3">
    <location>
        <begin position="907"/>
        <end position="918"/>
    </location>
</feature>
<dbReference type="PANTHER" id="PTHR13451:SF0">
    <property type="entry name" value="CROSSOVER JUNCTION ENDONUCLEASE MUS81"/>
    <property type="match status" value="1"/>
</dbReference>
<dbReference type="CDD" id="cd19757">
    <property type="entry name" value="Bbox1"/>
    <property type="match status" value="1"/>
</dbReference>
<name>A0A8W8K5J8_MAGGI</name>
<feature type="region of interest" description="Disordered" evidence="3">
    <location>
        <begin position="1648"/>
        <end position="1806"/>
    </location>
</feature>
<accession>A0A8W8K5J8</accession>
<keyword evidence="2" id="KW-0234">DNA repair</keyword>
<feature type="compositionally biased region" description="Basic and acidic residues" evidence="3">
    <location>
        <begin position="232"/>
        <end position="242"/>
    </location>
</feature>
<keyword evidence="2" id="KW-0227">DNA damage</keyword>
<keyword evidence="2" id="KW-0233">DNA recombination</keyword>
<feature type="compositionally biased region" description="Low complexity" evidence="3">
    <location>
        <begin position="862"/>
        <end position="874"/>
    </location>
</feature>
<keyword evidence="2" id="KW-0460">Magnesium</keyword>
<dbReference type="GO" id="GO:0005634">
    <property type="term" value="C:nucleus"/>
    <property type="evidence" value="ECO:0007669"/>
    <property type="project" value="UniProtKB-SubCell"/>
</dbReference>
<dbReference type="Pfam" id="PF02809">
    <property type="entry name" value="UIM"/>
    <property type="match status" value="5"/>
</dbReference>
<feature type="region of interest" description="Disordered" evidence="3">
    <location>
        <begin position="212"/>
        <end position="248"/>
    </location>
</feature>
<dbReference type="EnsemblMetazoa" id="G22525.5">
    <property type="protein sequence ID" value="G22525.5:cds"/>
    <property type="gene ID" value="G22525"/>
</dbReference>
<feature type="compositionally biased region" description="Low complexity" evidence="3">
    <location>
        <begin position="1343"/>
        <end position="1352"/>
    </location>
</feature>
<feature type="compositionally biased region" description="Basic and acidic residues" evidence="3">
    <location>
        <begin position="1723"/>
        <end position="1733"/>
    </location>
</feature>
<dbReference type="InterPro" id="IPR003903">
    <property type="entry name" value="UIM_dom"/>
</dbReference>
<dbReference type="InterPro" id="IPR006166">
    <property type="entry name" value="ERCC4_domain"/>
</dbReference>
<feature type="region of interest" description="Disordered" evidence="3">
    <location>
        <begin position="1823"/>
        <end position="1854"/>
    </location>
</feature>
<dbReference type="Gene3D" id="6.10.140.100">
    <property type="match status" value="1"/>
</dbReference>
<feature type="compositionally biased region" description="Basic and acidic residues" evidence="3">
    <location>
        <begin position="1690"/>
        <end position="1703"/>
    </location>
</feature>
<dbReference type="InterPro" id="IPR011335">
    <property type="entry name" value="Restrct_endonuc-II-like"/>
</dbReference>
<dbReference type="GO" id="GO:0048476">
    <property type="term" value="C:Holliday junction resolvase complex"/>
    <property type="evidence" value="ECO:0007669"/>
    <property type="project" value="UniProtKB-UniRule"/>
</dbReference>
<dbReference type="SMART" id="SM00726">
    <property type="entry name" value="UIM"/>
    <property type="match status" value="5"/>
</dbReference>
<feature type="compositionally biased region" description="Basic residues" evidence="3">
    <location>
        <begin position="876"/>
        <end position="885"/>
    </location>
</feature>